<comment type="caution">
    <text evidence="1">The sequence shown here is derived from an EMBL/GenBank/DDBJ whole genome shotgun (WGS) entry which is preliminary data.</text>
</comment>
<dbReference type="NCBIfam" id="TIGR01509">
    <property type="entry name" value="HAD-SF-IA-v3"/>
    <property type="match status" value="1"/>
</dbReference>
<dbReference type="OrthoDB" id="5291726at2"/>
<evidence type="ECO:0000313" key="1">
    <source>
        <dbReference type="EMBL" id="KYG66506.1"/>
    </source>
</evidence>
<accession>A0A150WQ64</accession>
<dbReference type="InterPro" id="IPR023198">
    <property type="entry name" value="PGP-like_dom2"/>
</dbReference>
<dbReference type="PANTHER" id="PTHR43481:SF4">
    <property type="entry name" value="GLYCEROL-1-PHOSPHATE PHOSPHOHYDROLASE 1-RELATED"/>
    <property type="match status" value="1"/>
</dbReference>
<gene>
    <name evidence="1" type="ORF">AZI86_05520</name>
</gene>
<evidence type="ECO:0000313" key="2">
    <source>
        <dbReference type="Proteomes" id="UP000075320"/>
    </source>
</evidence>
<dbReference type="PANTHER" id="PTHR43481">
    <property type="entry name" value="FRUCTOSE-1-PHOSPHATE PHOSPHATASE"/>
    <property type="match status" value="1"/>
</dbReference>
<dbReference type="InterPro" id="IPR036412">
    <property type="entry name" value="HAD-like_sf"/>
</dbReference>
<dbReference type="EMBL" id="LUKE01000001">
    <property type="protein sequence ID" value="KYG66506.1"/>
    <property type="molecule type" value="Genomic_DNA"/>
</dbReference>
<protein>
    <submittedName>
        <fullName evidence="1">Phosphatase</fullName>
    </submittedName>
</protein>
<sequence length="204" mass="23077">MLKKYFPEREFKALLFDFDGTVADTMGAHLRAWNEGLAIYNLTLSREQHMAWAGRPTRMIVQMLNEMHKIEIPVDEFLKAKEVSYFASIKEVKEVVSVVEIIRHYHGILPMAVVTGSRRKPVETTLNQLGLAKYFNELICAEDYVHGKPAPDCFLLGAERLGVDPKDCLAFEDADLGIQSATSAGMACLKVDERHELMVIHQPK</sequence>
<keyword evidence="2" id="KW-1185">Reference proteome</keyword>
<reference evidence="1 2" key="1">
    <citation type="submission" date="2016-03" db="EMBL/GenBank/DDBJ databases">
        <authorList>
            <person name="Ploux O."/>
        </authorList>
    </citation>
    <scope>NUCLEOTIDE SEQUENCE [LARGE SCALE GENOMIC DNA]</scope>
    <source>
        <strain evidence="1 2">R0</strain>
    </source>
</reference>
<dbReference type="SUPFAM" id="SSF56784">
    <property type="entry name" value="HAD-like"/>
    <property type="match status" value="1"/>
</dbReference>
<dbReference type="AlphaFoldDB" id="A0A150WQ64"/>
<dbReference type="Proteomes" id="UP000075320">
    <property type="component" value="Unassembled WGS sequence"/>
</dbReference>
<organism evidence="1 2">
    <name type="scientific">Bdellovibrio bacteriovorus</name>
    <dbReference type="NCBI Taxonomy" id="959"/>
    <lineage>
        <taxon>Bacteria</taxon>
        <taxon>Pseudomonadati</taxon>
        <taxon>Bdellovibrionota</taxon>
        <taxon>Bdellovibrionia</taxon>
        <taxon>Bdellovibrionales</taxon>
        <taxon>Pseudobdellovibrionaceae</taxon>
        <taxon>Bdellovibrio</taxon>
    </lineage>
</organism>
<dbReference type="RefSeq" id="WP_061834070.1">
    <property type="nucleotide sequence ID" value="NZ_LUKE01000001.1"/>
</dbReference>
<dbReference type="Gene3D" id="3.40.50.1000">
    <property type="entry name" value="HAD superfamily/HAD-like"/>
    <property type="match status" value="1"/>
</dbReference>
<dbReference type="InterPro" id="IPR006439">
    <property type="entry name" value="HAD-SF_hydro_IA"/>
</dbReference>
<dbReference type="SFLD" id="SFLDG01129">
    <property type="entry name" value="C1.5:_HAD__Beta-PGM__Phosphata"/>
    <property type="match status" value="1"/>
</dbReference>
<dbReference type="InterPro" id="IPR051806">
    <property type="entry name" value="HAD-like_SPP"/>
</dbReference>
<dbReference type="InterPro" id="IPR023214">
    <property type="entry name" value="HAD_sf"/>
</dbReference>
<dbReference type="Pfam" id="PF00702">
    <property type="entry name" value="Hydrolase"/>
    <property type="match status" value="1"/>
</dbReference>
<dbReference type="CDD" id="cd07505">
    <property type="entry name" value="HAD_BPGM-like"/>
    <property type="match status" value="1"/>
</dbReference>
<name>A0A150WQ64_BDEBC</name>
<proteinExistence type="predicted"/>
<dbReference type="Gene3D" id="1.10.150.240">
    <property type="entry name" value="Putative phosphatase, domain 2"/>
    <property type="match status" value="1"/>
</dbReference>
<dbReference type="SFLD" id="SFLDS00003">
    <property type="entry name" value="Haloacid_Dehalogenase"/>
    <property type="match status" value="1"/>
</dbReference>
<dbReference type="GO" id="GO:0050308">
    <property type="term" value="F:sugar-phosphatase activity"/>
    <property type="evidence" value="ECO:0007669"/>
    <property type="project" value="TreeGrafter"/>
</dbReference>